<dbReference type="Pfam" id="PF08588">
    <property type="entry name" value="Duc1"/>
    <property type="match status" value="1"/>
</dbReference>
<dbReference type="AlphaFoldDB" id="A0A401GNL0"/>
<protein>
    <submittedName>
        <fullName evidence="3">UPF0590 protein</fullName>
    </submittedName>
</protein>
<evidence type="ECO:0000256" key="1">
    <source>
        <dbReference type="SAM" id="MobiDB-lite"/>
    </source>
</evidence>
<proteinExistence type="predicted"/>
<reference evidence="3 4" key="1">
    <citation type="journal article" date="2018" name="Sci. Rep.">
        <title>Genome sequence of the cauliflower mushroom Sparassis crispa (Hanabiratake) and its association with beneficial usage.</title>
        <authorList>
            <person name="Kiyama R."/>
            <person name="Furutani Y."/>
            <person name="Kawaguchi K."/>
            <person name="Nakanishi T."/>
        </authorList>
    </citation>
    <scope>NUCLEOTIDE SEQUENCE [LARGE SCALE GENOMIC DNA]</scope>
</reference>
<dbReference type="EMBL" id="BFAD01000005">
    <property type="protein sequence ID" value="GBE83796.1"/>
    <property type="molecule type" value="Genomic_DNA"/>
</dbReference>
<name>A0A401GNL0_9APHY</name>
<dbReference type="GeneID" id="38780713"/>
<dbReference type="RefSeq" id="XP_027614709.1">
    <property type="nucleotide sequence ID" value="XM_027758908.1"/>
</dbReference>
<comment type="caution">
    <text evidence="3">The sequence shown here is derived from an EMBL/GenBank/DDBJ whole genome shotgun (WGS) entry which is preliminary data.</text>
</comment>
<evidence type="ECO:0000313" key="3">
    <source>
        <dbReference type="EMBL" id="GBE83796.1"/>
    </source>
</evidence>
<dbReference type="OrthoDB" id="2119945at2759"/>
<evidence type="ECO:0000313" key="4">
    <source>
        <dbReference type="Proteomes" id="UP000287166"/>
    </source>
</evidence>
<dbReference type="InParanoid" id="A0A401GNL0"/>
<dbReference type="Proteomes" id="UP000287166">
    <property type="component" value="Unassembled WGS sequence"/>
</dbReference>
<feature type="region of interest" description="Disordered" evidence="1">
    <location>
        <begin position="256"/>
        <end position="286"/>
    </location>
</feature>
<dbReference type="PANTHER" id="PTHR34826">
    <property type="entry name" value="UPF0590 PROTEIN C409.17C"/>
    <property type="match status" value="1"/>
</dbReference>
<dbReference type="PANTHER" id="PTHR34826:SF2">
    <property type="entry name" value="UPF0590 PROTEIN C409.17C"/>
    <property type="match status" value="1"/>
</dbReference>
<dbReference type="InterPro" id="IPR013897">
    <property type="entry name" value="Duc1"/>
</dbReference>
<keyword evidence="4" id="KW-1185">Reference proteome</keyword>
<feature type="domain" description="Domain of unknown function at the cortex 1" evidence="2">
    <location>
        <begin position="3"/>
        <end position="253"/>
    </location>
</feature>
<organism evidence="3 4">
    <name type="scientific">Sparassis crispa</name>
    <dbReference type="NCBI Taxonomy" id="139825"/>
    <lineage>
        <taxon>Eukaryota</taxon>
        <taxon>Fungi</taxon>
        <taxon>Dikarya</taxon>
        <taxon>Basidiomycota</taxon>
        <taxon>Agaricomycotina</taxon>
        <taxon>Agaricomycetes</taxon>
        <taxon>Polyporales</taxon>
        <taxon>Sparassidaceae</taxon>
        <taxon>Sparassis</taxon>
    </lineage>
</organism>
<sequence length="286" mass="31890">MPRLRVLAGPSVDELVEVSVNSGIAVDVKSDIFEGQVAVYLKDFVDPSGAVSDSSYFNKAERMGVTWSIQMQGRFLQPYSANDVLFGNAFEKPLNLPWGFSTALRFMQYIDPTLEQDLASQSKPWALSPLISTMPYLEHRRIAHDAEVPPFPPETPTANDTSLLYSSGDRRVYFRDVERRKEVTLGPEDLIIADFCYNYVSFGPSGVGVSLPGGFSLDLTSYWDGEPVRFVCCERSSEDGLPWGRTFWCVVFEREDEEEEGSAEESEEGEEDAEGADDQSIGDDVD</sequence>
<evidence type="ECO:0000259" key="2">
    <source>
        <dbReference type="Pfam" id="PF08588"/>
    </source>
</evidence>
<gene>
    <name evidence="3" type="ORF">SCP_0508530</name>
</gene>
<accession>A0A401GNL0</accession>